<proteinExistence type="predicted"/>
<dbReference type="AlphaFoldDB" id="A0A938XUZ3"/>
<name>A0A938XUZ3_9FIRM</name>
<keyword evidence="2" id="KW-1185">Reference proteome</keyword>
<accession>A0A938XUZ3</accession>
<protein>
    <submittedName>
        <fullName evidence="1">Uncharacterized protein</fullName>
    </submittedName>
</protein>
<gene>
    <name evidence="1" type="ORF">JOC47_002210</name>
</gene>
<organism evidence="1 2">
    <name type="scientific">Halanaerobacter jeridensis</name>
    <dbReference type="NCBI Taxonomy" id="706427"/>
    <lineage>
        <taxon>Bacteria</taxon>
        <taxon>Bacillati</taxon>
        <taxon>Bacillota</taxon>
        <taxon>Clostridia</taxon>
        <taxon>Halanaerobiales</taxon>
        <taxon>Halobacteroidaceae</taxon>
        <taxon>Halanaerobacter</taxon>
    </lineage>
</organism>
<reference evidence="1" key="1">
    <citation type="submission" date="2021-01" db="EMBL/GenBank/DDBJ databases">
        <title>Genomic Encyclopedia of Type Strains, Phase IV (KMG-IV): sequencing the most valuable type-strain genomes for metagenomic binning, comparative biology and taxonomic classification.</title>
        <authorList>
            <person name="Goeker M."/>
        </authorList>
    </citation>
    <scope>NUCLEOTIDE SEQUENCE</scope>
    <source>
        <strain evidence="1">DSM 23230</strain>
    </source>
</reference>
<sequence>MLKKINVVVLTVAVLLTFTVHSFAGDLEIHGEFINDLILEEEKKYWR</sequence>
<dbReference type="EMBL" id="JAFBDQ010000011">
    <property type="protein sequence ID" value="MBM7557344.1"/>
    <property type="molecule type" value="Genomic_DNA"/>
</dbReference>
<dbReference type="Proteomes" id="UP000774000">
    <property type="component" value="Unassembled WGS sequence"/>
</dbReference>
<comment type="caution">
    <text evidence="1">The sequence shown here is derived from an EMBL/GenBank/DDBJ whole genome shotgun (WGS) entry which is preliminary data.</text>
</comment>
<dbReference type="RefSeq" id="WP_204702099.1">
    <property type="nucleotide sequence ID" value="NZ_JAFBDQ010000011.1"/>
</dbReference>
<evidence type="ECO:0000313" key="1">
    <source>
        <dbReference type="EMBL" id="MBM7557344.1"/>
    </source>
</evidence>
<evidence type="ECO:0000313" key="2">
    <source>
        <dbReference type="Proteomes" id="UP000774000"/>
    </source>
</evidence>